<sequence length="72" mass="7599">MMSTGGDTSVRFEITYLDADDDHVTHTADAAEVDALLAWAGRHGGKVRVRPHQPAAEPQEDAENGHTAGGTS</sequence>
<dbReference type="Proteomes" id="UP000252698">
    <property type="component" value="Chromosome"/>
</dbReference>
<evidence type="ECO:0000256" key="1">
    <source>
        <dbReference type="SAM" id="MobiDB-lite"/>
    </source>
</evidence>
<dbReference type="AlphaFoldDB" id="A0A2Z5JNQ3"/>
<protein>
    <submittedName>
        <fullName evidence="2">Uncharacterized protein</fullName>
    </submittedName>
</protein>
<organism evidence="2 3">
    <name type="scientific">Streptomyces atratus</name>
    <dbReference type="NCBI Taxonomy" id="1893"/>
    <lineage>
        <taxon>Bacteria</taxon>
        <taxon>Bacillati</taxon>
        <taxon>Actinomycetota</taxon>
        <taxon>Actinomycetes</taxon>
        <taxon>Kitasatosporales</taxon>
        <taxon>Streptomycetaceae</taxon>
        <taxon>Streptomyces</taxon>
    </lineage>
</organism>
<evidence type="ECO:0000313" key="3">
    <source>
        <dbReference type="Proteomes" id="UP000252698"/>
    </source>
</evidence>
<accession>A0A2Z5JNQ3</accession>
<reference evidence="2 3" key="1">
    <citation type="journal article" date="2018" name="Front. Microbiol.">
        <title>Genome Sequencing of Streptomyces atratus SCSIOZH16 and Activation Production of Nocardamine via Metabolic Engineering.</title>
        <authorList>
            <person name="Li Y."/>
            <person name="Zhang C."/>
            <person name="Liu C."/>
            <person name="Ju J."/>
            <person name="Ma J."/>
        </authorList>
    </citation>
    <scope>NUCLEOTIDE SEQUENCE [LARGE SCALE GENOMIC DNA]</scope>
    <source>
        <strain evidence="2 3">SCSIO_ZH16</strain>
    </source>
</reference>
<dbReference type="EMBL" id="CP027306">
    <property type="protein sequence ID" value="AXE81992.1"/>
    <property type="molecule type" value="Genomic_DNA"/>
</dbReference>
<dbReference type="KEGG" id="sata:C5746_39420"/>
<gene>
    <name evidence="2" type="ORF">C5746_39420</name>
</gene>
<feature type="region of interest" description="Disordered" evidence="1">
    <location>
        <begin position="47"/>
        <end position="72"/>
    </location>
</feature>
<name>A0A2Z5JNQ3_STRAR</name>
<proteinExistence type="predicted"/>
<evidence type="ECO:0000313" key="2">
    <source>
        <dbReference type="EMBL" id="AXE81992.1"/>
    </source>
</evidence>